<evidence type="ECO:0000313" key="8">
    <source>
        <dbReference type="EMBL" id="KDB51850.1"/>
    </source>
</evidence>
<dbReference type="PRINTS" id="PR00039">
    <property type="entry name" value="HTHLYSR"/>
</dbReference>
<feature type="domain" description="HTH lysR-type" evidence="7">
    <location>
        <begin position="40"/>
        <end position="97"/>
    </location>
</feature>
<keyword evidence="9" id="KW-1185">Reference proteome</keyword>
<dbReference type="PROSITE" id="PS50931">
    <property type="entry name" value="HTH_LYSR"/>
    <property type="match status" value="1"/>
</dbReference>
<evidence type="ECO:0000256" key="3">
    <source>
        <dbReference type="ARBA" id="ARBA00023125"/>
    </source>
</evidence>
<dbReference type="SUPFAM" id="SSF53850">
    <property type="entry name" value="Periplasmic binding protein-like II"/>
    <property type="match status" value="1"/>
</dbReference>
<dbReference type="Gene3D" id="3.40.190.10">
    <property type="entry name" value="Periplasmic binding protein-like II"/>
    <property type="match status" value="2"/>
</dbReference>
<dbReference type="Proteomes" id="UP000026714">
    <property type="component" value="Unassembled WGS sequence"/>
</dbReference>
<reference evidence="8 9" key="1">
    <citation type="journal article" date="2014" name="FEMS Microbiol. Ecol.">
        <title>Sphaerotilus natans encrusted with nanoball-shaped Fe(III) oxide minerals formed by nitrate-reducing mixotrophic Fe(II) oxidation.</title>
        <authorList>
            <person name="Park S."/>
            <person name="Kim D.H."/>
            <person name="Lee J.H."/>
            <person name="Hur H.G."/>
        </authorList>
    </citation>
    <scope>NUCLEOTIDE SEQUENCE [LARGE SCALE GENOMIC DNA]</scope>
    <source>
        <strain evidence="8 9">DSM 6575</strain>
    </source>
</reference>
<keyword evidence="3" id="KW-0238">DNA-binding</keyword>
<dbReference type="CDD" id="cd08411">
    <property type="entry name" value="PBP2_OxyR"/>
    <property type="match status" value="1"/>
</dbReference>
<dbReference type="STRING" id="34103.SAMN05421778_10334"/>
<evidence type="ECO:0000256" key="6">
    <source>
        <dbReference type="SAM" id="MobiDB-lite"/>
    </source>
</evidence>
<keyword evidence="5" id="KW-0804">Transcription</keyword>
<dbReference type="GO" id="GO:0032993">
    <property type="term" value="C:protein-DNA complex"/>
    <property type="evidence" value="ECO:0007669"/>
    <property type="project" value="TreeGrafter"/>
</dbReference>
<comment type="caution">
    <text evidence="8">The sequence shown here is derived from an EMBL/GenBank/DDBJ whole genome shotgun (WGS) entry which is preliminary data.</text>
</comment>
<sequence length="350" mass="38718">MQQAALTDSENPSVGCTEMQRTNQKRAMTPVRVFRTIGGMTLTELRYIVAVARERHFGRAAEACFVSQPTLSVAIKKLEEELEVKIFERGGSEVSVTPLGEDIVRQAQVTLESAASIKEIARRGKDPLAGPLRLGVIHTIGPYLLPDLVRNTIAQVPQMPLMLQENFTVRLLEMLRTGELDCTVLAEPFPDTGLAIAPLYDEPFMVAVPRDHPLATRERISSAELKQETMLLLGTGHCFRDHVLEVCPEFARFASDAEGIRKSFEGSSLETIRHMVASGMGLTVVPQLSIPPGAGTDRDALVRYLPFADPVPTRRVVLAWRRSFTRYEAIAALRNAIMSCPLEGVRRITD</sequence>
<name>A0A059KKE4_9BURK</name>
<accession>A0A059KKE4</accession>
<dbReference type="eggNOG" id="COG0583">
    <property type="taxonomic scope" value="Bacteria"/>
</dbReference>
<dbReference type="AlphaFoldDB" id="A0A059KKE4"/>
<dbReference type="InterPro" id="IPR000847">
    <property type="entry name" value="LysR_HTH_N"/>
</dbReference>
<dbReference type="SUPFAM" id="SSF46785">
    <property type="entry name" value="Winged helix' DNA-binding domain"/>
    <property type="match status" value="1"/>
</dbReference>
<keyword evidence="2" id="KW-0805">Transcription regulation</keyword>
<dbReference type="InterPro" id="IPR036390">
    <property type="entry name" value="WH_DNA-bd_sf"/>
</dbReference>
<dbReference type="GO" id="GO:0003700">
    <property type="term" value="F:DNA-binding transcription factor activity"/>
    <property type="evidence" value="ECO:0007669"/>
    <property type="project" value="InterPro"/>
</dbReference>
<evidence type="ECO:0000256" key="4">
    <source>
        <dbReference type="ARBA" id="ARBA00023159"/>
    </source>
</evidence>
<evidence type="ECO:0000256" key="1">
    <source>
        <dbReference type="ARBA" id="ARBA00009437"/>
    </source>
</evidence>
<dbReference type="PATRIC" id="fig|1286631.3.peg.2526"/>
<dbReference type="InterPro" id="IPR005119">
    <property type="entry name" value="LysR_subst-bd"/>
</dbReference>
<dbReference type="Pfam" id="PF03466">
    <property type="entry name" value="LysR_substrate"/>
    <property type="match status" value="1"/>
</dbReference>
<keyword evidence="4" id="KW-0010">Activator</keyword>
<feature type="region of interest" description="Disordered" evidence="6">
    <location>
        <begin position="1"/>
        <end position="23"/>
    </location>
</feature>
<evidence type="ECO:0000256" key="5">
    <source>
        <dbReference type="ARBA" id="ARBA00023163"/>
    </source>
</evidence>
<dbReference type="PANTHER" id="PTHR30346">
    <property type="entry name" value="TRANSCRIPTIONAL DUAL REGULATOR HCAR-RELATED"/>
    <property type="match status" value="1"/>
</dbReference>
<proteinExistence type="inferred from homology"/>
<dbReference type="Pfam" id="PF00126">
    <property type="entry name" value="HTH_1"/>
    <property type="match status" value="1"/>
</dbReference>
<dbReference type="InterPro" id="IPR036388">
    <property type="entry name" value="WH-like_DNA-bd_sf"/>
</dbReference>
<evidence type="ECO:0000313" key="9">
    <source>
        <dbReference type="Proteomes" id="UP000026714"/>
    </source>
</evidence>
<dbReference type="PANTHER" id="PTHR30346:SF26">
    <property type="entry name" value="HYDROGEN PEROXIDE-INDUCIBLE GENES ACTIVATOR"/>
    <property type="match status" value="1"/>
</dbReference>
<protein>
    <submittedName>
        <fullName evidence="8">LysR family transcriptional regulator</fullName>
    </submittedName>
</protein>
<evidence type="ECO:0000259" key="7">
    <source>
        <dbReference type="PROSITE" id="PS50931"/>
    </source>
</evidence>
<evidence type="ECO:0000256" key="2">
    <source>
        <dbReference type="ARBA" id="ARBA00023015"/>
    </source>
</evidence>
<dbReference type="EMBL" id="AZRA01000066">
    <property type="protein sequence ID" value="KDB51850.1"/>
    <property type="molecule type" value="Genomic_DNA"/>
</dbReference>
<comment type="similarity">
    <text evidence="1">Belongs to the LysR transcriptional regulatory family.</text>
</comment>
<dbReference type="FunFam" id="1.10.10.10:FF:000001">
    <property type="entry name" value="LysR family transcriptional regulator"/>
    <property type="match status" value="1"/>
</dbReference>
<dbReference type="GO" id="GO:0003677">
    <property type="term" value="F:DNA binding"/>
    <property type="evidence" value="ECO:0007669"/>
    <property type="project" value="UniProtKB-KW"/>
</dbReference>
<dbReference type="Gene3D" id="1.10.10.10">
    <property type="entry name" value="Winged helix-like DNA-binding domain superfamily/Winged helix DNA-binding domain"/>
    <property type="match status" value="1"/>
</dbReference>
<organism evidence="8 9">
    <name type="scientific">Sphaerotilus natans subsp. natans DSM 6575</name>
    <dbReference type="NCBI Taxonomy" id="1286631"/>
    <lineage>
        <taxon>Bacteria</taxon>
        <taxon>Pseudomonadati</taxon>
        <taxon>Pseudomonadota</taxon>
        <taxon>Betaproteobacteria</taxon>
        <taxon>Burkholderiales</taxon>
        <taxon>Sphaerotilaceae</taxon>
        <taxon>Sphaerotilus</taxon>
    </lineage>
</organism>
<gene>
    <name evidence="8" type="ORF">X805_25790</name>
</gene>